<evidence type="ECO:0000256" key="6">
    <source>
        <dbReference type="ARBA" id="ARBA00022605"/>
    </source>
</evidence>
<proteinExistence type="inferred from homology"/>
<evidence type="ECO:0000256" key="12">
    <source>
        <dbReference type="PIRNR" id="PIRNR025648"/>
    </source>
</evidence>
<dbReference type="Proteomes" id="UP000824263">
    <property type="component" value="Unassembled WGS sequence"/>
</dbReference>
<evidence type="ECO:0000256" key="10">
    <source>
        <dbReference type="ARBA" id="ARBA00023154"/>
    </source>
</evidence>
<dbReference type="SUPFAM" id="SSF55347">
    <property type="entry name" value="Glyceraldehyde-3-phosphate dehydrogenase-like, C-terminal domain"/>
    <property type="match status" value="1"/>
</dbReference>
<dbReference type="EMBL" id="DXGF01000070">
    <property type="protein sequence ID" value="HIW83442.1"/>
    <property type="molecule type" value="Genomic_DNA"/>
</dbReference>
<evidence type="ECO:0000256" key="4">
    <source>
        <dbReference type="ARBA" id="ARBA00012080"/>
    </source>
</evidence>
<dbReference type="Gene3D" id="3.30.360.10">
    <property type="entry name" value="Dihydrodipicolinate Reductase, domain 2"/>
    <property type="match status" value="1"/>
</dbReference>
<comment type="catalytic activity">
    <reaction evidence="11 12">
        <text>meso-2,6-diaminopimelate + NADP(+) + H2O = (S)-2-amino-6-oxoheptanedioate + NH4(+) + NADPH + H(+)</text>
        <dbReference type="Rhea" id="RHEA:13561"/>
        <dbReference type="ChEBI" id="CHEBI:15377"/>
        <dbReference type="ChEBI" id="CHEBI:15378"/>
        <dbReference type="ChEBI" id="CHEBI:28938"/>
        <dbReference type="ChEBI" id="CHEBI:57783"/>
        <dbReference type="ChEBI" id="CHEBI:57791"/>
        <dbReference type="ChEBI" id="CHEBI:58349"/>
        <dbReference type="ChEBI" id="CHEBI:58556"/>
        <dbReference type="EC" id="1.4.1.16"/>
    </reaction>
</comment>
<feature type="binding site" evidence="13">
    <location>
        <position position="149"/>
    </location>
    <ligand>
        <name>substrate</name>
    </ligand>
</feature>
<organism evidence="15 16">
    <name type="scientific">Candidatus Dorea gallistercoris</name>
    <dbReference type="NCBI Taxonomy" id="2838542"/>
    <lineage>
        <taxon>Bacteria</taxon>
        <taxon>Bacillati</taxon>
        <taxon>Bacillota</taxon>
        <taxon>Clostridia</taxon>
        <taxon>Lachnospirales</taxon>
        <taxon>Lachnospiraceae</taxon>
        <taxon>Dorea</taxon>
    </lineage>
</organism>
<evidence type="ECO:0000256" key="13">
    <source>
        <dbReference type="PIRSR" id="PIRSR025648-1"/>
    </source>
</evidence>
<evidence type="ECO:0000256" key="2">
    <source>
        <dbReference type="ARBA" id="ARBA00007442"/>
    </source>
</evidence>
<evidence type="ECO:0000256" key="7">
    <source>
        <dbReference type="ARBA" id="ARBA00022857"/>
    </source>
</evidence>
<sequence>MEKIRIGIVGYGNIGKGVETAIACNEDMELKAVFTRRDPASVKIQTVGAAVLRMDDMPSMKGEIDVMMLCGGSATDLPVMGPQIAKDFNTIDSFDTHAKIPEYFANVDKAAKDGGNVGIISVGWDPGMFSLNRLYAESILVNGSTYTFWGKGVSQGHSDAIRRVKGVKNAIQYTVPIEEAVDRVRSGSEPELTTREKHLRECYVVPEEGADLAEIENAIKTMPNYFDEYDTTVTFITEEELKENHSKMPHGGFVIRSGKTGTEENNHIIEYSLKLDSNPEFTASVLICYARAAYRLAKAGESGAKTVFDISPALLSMKTPEQLRAELL</sequence>
<protein>
    <recommendedName>
        <fullName evidence="5 12">Meso-diaminopimelate D-dehydrogenase</fullName>
        <shortName evidence="12">DAPDH</shortName>
        <shortName evidence="12">Meso-DAP dehydrogenase</shortName>
        <ecNumber evidence="4 12">1.4.1.16</ecNumber>
    </recommendedName>
</protein>
<dbReference type="GO" id="GO:0047850">
    <property type="term" value="F:diaminopimelate dehydrogenase activity"/>
    <property type="evidence" value="ECO:0007669"/>
    <property type="project" value="UniProtKB-UniRule"/>
</dbReference>
<comment type="pathway">
    <text evidence="1 12">Amino-acid biosynthesis; L-lysine biosynthesis via DAP pathway; DL-2,6-diaminopimelate from (S)-tetrahydrodipicolinate: step 1/1.</text>
</comment>
<keyword evidence="8 12" id="KW-0220">Diaminopimelate biosynthesis</keyword>
<dbReference type="InterPro" id="IPR032094">
    <property type="entry name" value="Meso-DAP_DH_C"/>
</dbReference>
<evidence type="ECO:0000313" key="16">
    <source>
        <dbReference type="Proteomes" id="UP000824263"/>
    </source>
</evidence>
<dbReference type="CDD" id="cd02270">
    <property type="entry name" value="meso-DAPDH_N"/>
    <property type="match status" value="1"/>
</dbReference>
<evidence type="ECO:0000256" key="1">
    <source>
        <dbReference type="ARBA" id="ARBA00004896"/>
    </source>
</evidence>
<evidence type="ECO:0000256" key="3">
    <source>
        <dbReference type="ARBA" id="ARBA00011738"/>
    </source>
</evidence>
<evidence type="ECO:0000256" key="11">
    <source>
        <dbReference type="ARBA" id="ARBA00052023"/>
    </source>
</evidence>
<comment type="subunit">
    <text evidence="3 12">Homodimer.</text>
</comment>
<dbReference type="SUPFAM" id="SSF51735">
    <property type="entry name" value="NAD(P)-binding Rossmann-fold domains"/>
    <property type="match status" value="2"/>
</dbReference>
<feature type="binding site" evidence="13">
    <location>
        <begin position="11"/>
        <end position="14"/>
    </location>
    <ligand>
        <name>NADP(+)</name>
        <dbReference type="ChEBI" id="CHEBI:58349"/>
    </ligand>
</feature>
<dbReference type="GO" id="GO:0009089">
    <property type="term" value="P:lysine biosynthetic process via diaminopimelate"/>
    <property type="evidence" value="ECO:0007669"/>
    <property type="project" value="UniProtKB-UniRule"/>
</dbReference>
<keyword evidence="7 12" id="KW-0521">NADP</keyword>
<dbReference type="Pfam" id="PF16654">
    <property type="entry name" value="DAPDH_C"/>
    <property type="match status" value="1"/>
</dbReference>
<dbReference type="NCBIfam" id="TIGR01921">
    <property type="entry name" value="DAP-DH"/>
    <property type="match status" value="1"/>
</dbReference>
<feature type="binding site" evidence="13">
    <location>
        <begin position="122"/>
        <end position="126"/>
    </location>
    <ligand>
        <name>NADP(+)</name>
        <dbReference type="ChEBI" id="CHEBI:58349"/>
    </ligand>
</feature>
<evidence type="ECO:0000256" key="5">
    <source>
        <dbReference type="ARBA" id="ARBA00021654"/>
    </source>
</evidence>
<keyword evidence="13" id="KW-0547">Nucleotide-binding</keyword>
<feature type="binding site" evidence="13">
    <location>
        <position position="174"/>
    </location>
    <ligand>
        <name>substrate</name>
    </ligand>
</feature>
<feature type="binding site" evidence="13">
    <location>
        <position position="278"/>
    </location>
    <ligand>
        <name>substrate</name>
    </ligand>
</feature>
<dbReference type="Gene3D" id="3.40.50.720">
    <property type="entry name" value="NAD(P)-binding Rossmann-like Domain"/>
    <property type="match status" value="1"/>
</dbReference>
<dbReference type="InterPro" id="IPR036291">
    <property type="entry name" value="NAD(P)-bd_dom_sf"/>
</dbReference>
<feature type="binding site" evidence="13">
    <location>
        <begin position="93"/>
        <end position="95"/>
    </location>
    <ligand>
        <name>NADP(+)</name>
        <dbReference type="ChEBI" id="CHEBI:58349"/>
    </ligand>
</feature>
<comment type="caution">
    <text evidence="15">The sequence shown here is derived from an EMBL/GenBank/DDBJ whole genome shotgun (WGS) entry which is preliminary data.</text>
</comment>
<gene>
    <name evidence="15" type="ORF">H9873_03875</name>
</gene>
<evidence type="ECO:0000259" key="14">
    <source>
        <dbReference type="Pfam" id="PF16654"/>
    </source>
</evidence>
<dbReference type="InterPro" id="IPR010190">
    <property type="entry name" value="Diaminopimelate_DH_Ddh"/>
</dbReference>
<reference evidence="15" key="2">
    <citation type="submission" date="2021-04" db="EMBL/GenBank/DDBJ databases">
        <authorList>
            <person name="Gilroy R."/>
        </authorList>
    </citation>
    <scope>NUCLEOTIDE SEQUENCE</scope>
    <source>
        <strain evidence="15">ChiSxjej1B13-11762</strain>
    </source>
</reference>
<dbReference type="EC" id="1.4.1.16" evidence="4 12"/>
<keyword evidence="6 12" id="KW-0028">Amino-acid biosynthesis</keyword>
<name>A0A9D1UD60_9FIRM</name>
<dbReference type="GO" id="GO:0019877">
    <property type="term" value="P:diaminopimelate biosynthetic process"/>
    <property type="evidence" value="ECO:0007669"/>
    <property type="project" value="UniProtKB-UniRule"/>
</dbReference>
<evidence type="ECO:0000313" key="15">
    <source>
        <dbReference type="EMBL" id="HIW83442.1"/>
    </source>
</evidence>
<dbReference type="GO" id="GO:0000166">
    <property type="term" value="F:nucleotide binding"/>
    <property type="evidence" value="ECO:0007669"/>
    <property type="project" value="UniProtKB-KW"/>
</dbReference>
<feature type="binding site" evidence="13">
    <location>
        <begin position="35"/>
        <end position="37"/>
    </location>
    <ligand>
        <name>NADP(+)</name>
        <dbReference type="ChEBI" id="CHEBI:58349"/>
    </ligand>
</feature>
<keyword evidence="10 12" id="KW-0457">Lysine biosynthesis</keyword>
<accession>A0A9D1UD60</accession>
<feature type="binding site" evidence="13">
    <location>
        <begin position="70"/>
        <end position="73"/>
    </location>
    <ligand>
        <name>NADP(+)</name>
        <dbReference type="ChEBI" id="CHEBI:58349"/>
    </ligand>
</feature>
<feature type="binding site" evidence="13">
    <location>
        <position position="200"/>
    </location>
    <ligand>
        <name>substrate</name>
    </ligand>
</feature>
<reference evidence="15" key="1">
    <citation type="journal article" date="2021" name="PeerJ">
        <title>Extensive microbial diversity within the chicken gut microbiome revealed by metagenomics and culture.</title>
        <authorList>
            <person name="Gilroy R."/>
            <person name="Ravi A."/>
            <person name="Getino M."/>
            <person name="Pursley I."/>
            <person name="Horton D.L."/>
            <person name="Alikhan N.F."/>
            <person name="Baker D."/>
            <person name="Gharbi K."/>
            <person name="Hall N."/>
            <person name="Watson M."/>
            <person name="Adriaenssens E.M."/>
            <person name="Foster-Nyarko E."/>
            <person name="Jarju S."/>
            <person name="Secka A."/>
            <person name="Antonio M."/>
            <person name="Oren A."/>
            <person name="Chaudhuri R.R."/>
            <person name="La Ragione R."/>
            <person name="Hildebrand F."/>
            <person name="Pallen M.J."/>
        </authorList>
    </citation>
    <scope>NUCLEOTIDE SEQUENCE</scope>
    <source>
        <strain evidence="15">ChiSxjej1B13-11762</strain>
    </source>
</reference>
<feature type="binding site" evidence="13">
    <location>
        <position position="250"/>
    </location>
    <ligand>
        <name>substrate</name>
    </ligand>
</feature>
<comment type="similarity">
    <text evidence="2 12">Belongs to the diaminopimelate dehydrogenase family.</text>
</comment>
<evidence type="ECO:0000256" key="9">
    <source>
        <dbReference type="ARBA" id="ARBA00023002"/>
    </source>
</evidence>
<dbReference type="AlphaFoldDB" id="A0A9D1UD60"/>
<dbReference type="PIRSF" id="PIRSF025648">
    <property type="entry name" value="DDH"/>
    <property type="match status" value="1"/>
</dbReference>
<comment type="function">
    <text evidence="12">Catalyzes the reversible NADPH-dependent reductive amination of L-2-amino-6-oxopimelate, the acyclic form of L-tetrahydrodipicolinate, to generate the meso compound, D,L-2,6-diaminopimelate.</text>
</comment>
<evidence type="ECO:0000256" key="8">
    <source>
        <dbReference type="ARBA" id="ARBA00022915"/>
    </source>
</evidence>
<keyword evidence="9 12" id="KW-0560">Oxidoreductase</keyword>
<feature type="domain" description="Meso-diaminopimelate D-dehydrogenase C-terminal" evidence="14">
    <location>
        <begin position="123"/>
        <end position="277"/>
    </location>
</feature>